<dbReference type="Pfam" id="PF00005">
    <property type="entry name" value="ABC_tran"/>
    <property type="match status" value="1"/>
</dbReference>
<gene>
    <name evidence="7" type="ORF">JOF53_002626</name>
</gene>
<comment type="caution">
    <text evidence="7">The sequence shown here is derived from an EMBL/GenBank/DDBJ whole genome shotgun (WGS) entry which is preliminary data.</text>
</comment>
<feature type="domain" description="ABC transporter" evidence="6">
    <location>
        <begin position="7"/>
        <end position="237"/>
    </location>
</feature>
<evidence type="ECO:0000313" key="7">
    <source>
        <dbReference type="EMBL" id="MBP2473754.1"/>
    </source>
</evidence>
<accession>A0ABS5AC28</accession>
<dbReference type="Gene3D" id="3.40.50.300">
    <property type="entry name" value="P-loop containing nucleotide triphosphate hydrolases"/>
    <property type="match status" value="1"/>
</dbReference>
<evidence type="ECO:0000256" key="1">
    <source>
        <dbReference type="ARBA" id="ARBA00004202"/>
    </source>
</evidence>
<dbReference type="RefSeq" id="WP_209706864.1">
    <property type="nucleotide sequence ID" value="NZ_JAGIOO010000001.1"/>
</dbReference>
<dbReference type="PANTHER" id="PTHR42711:SF19">
    <property type="entry name" value="DOXORUBICIN RESISTANCE ATP-BINDING PROTEIN DRRA"/>
    <property type="match status" value="1"/>
</dbReference>
<evidence type="ECO:0000256" key="4">
    <source>
        <dbReference type="ARBA" id="ARBA00022840"/>
    </source>
</evidence>
<dbReference type="Proteomes" id="UP001519363">
    <property type="component" value="Unassembled WGS sequence"/>
</dbReference>
<evidence type="ECO:0000256" key="2">
    <source>
        <dbReference type="ARBA" id="ARBA00022448"/>
    </source>
</evidence>
<dbReference type="InterPro" id="IPR027417">
    <property type="entry name" value="P-loop_NTPase"/>
</dbReference>
<dbReference type="PROSITE" id="PS00211">
    <property type="entry name" value="ABC_TRANSPORTER_1"/>
    <property type="match status" value="1"/>
</dbReference>
<dbReference type="InterPro" id="IPR025302">
    <property type="entry name" value="DrrA1/2-like_C"/>
</dbReference>
<reference evidence="7 8" key="1">
    <citation type="submission" date="2021-03" db="EMBL/GenBank/DDBJ databases">
        <title>Sequencing the genomes of 1000 actinobacteria strains.</title>
        <authorList>
            <person name="Klenk H.-P."/>
        </authorList>
    </citation>
    <scope>NUCLEOTIDE SEQUENCE [LARGE SCALE GENOMIC DNA]</scope>
    <source>
        <strain evidence="7 8">DSM 44580</strain>
    </source>
</reference>
<keyword evidence="3" id="KW-0547">Nucleotide-binding</keyword>
<dbReference type="Pfam" id="PF13732">
    <property type="entry name" value="DrrA1-3_C"/>
    <property type="match status" value="1"/>
</dbReference>
<protein>
    <submittedName>
        <fullName evidence="7">ABC-type multidrug transport system ATPase subunit</fullName>
    </submittedName>
</protein>
<dbReference type="SMART" id="SM00382">
    <property type="entry name" value="AAA"/>
    <property type="match status" value="1"/>
</dbReference>
<keyword evidence="2" id="KW-0813">Transport</keyword>
<evidence type="ECO:0000259" key="6">
    <source>
        <dbReference type="PROSITE" id="PS50893"/>
    </source>
</evidence>
<dbReference type="SUPFAM" id="SSF52540">
    <property type="entry name" value="P-loop containing nucleoside triphosphate hydrolases"/>
    <property type="match status" value="1"/>
</dbReference>
<evidence type="ECO:0000256" key="5">
    <source>
        <dbReference type="ARBA" id="ARBA00023251"/>
    </source>
</evidence>
<keyword evidence="4" id="KW-0067">ATP-binding</keyword>
<dbReference type="InterPro" id="IPR017871">
    <property type="entry name" value="ABC_transporter-like_CS"/>
</dbReference>
<name>A0ABS5AC28_9PSEU</name>
<evidence type="ECO:0000256" key="3">
    <source>
        <dbReference type="ARBA" id="ARBA00022741"/>
    </source>
</evidence>
<dbReference type="PANTHER" id="PTHR42711">
    <property type="entry name" value="ABC TRANSPORTER ATP-BINDING PROTEIN"/>
    <property type="match status" value="1"/>
</dbReference>
<proteinExistence type="predicted"/>
<dbReference type="InterPro" id="IPR003593">
    <property type="entry name" value="AAA+_ATPase"/>
</dbReference>
<sequence>MADDAVLQVTGLRKSFGGTEVLRGVDFTARRGRVLALLGQNGAGKTTAVRILSTLLTADGGTALVGGIDVRRHPERVRRVIGLTGQQTALDGLLTGRENLVMLGRLHRLDRRAARTRAEELLTEFDLVGAGDKAVAEYSGGMRRRLDLAASLLAAPPVLFLDEPTTGLDPRSRTALWASIEALLATGTTILLTTQYLEEADRLADQVVVLHHGRVVAEGSPDQLKAGLGAERLELSFADEPARLRAQAALGATAVRYGQGLRVPVDGVAHLRHLLDRLAAANAEPVGLALTRPTLDDVFLSLTTVGGAA</sequence>
<organism evidence="7 8">
    <name type="scientific">Crossiella equi</name>
    <dbReference type="NCBI Taxonomy" id="130796"/>
    <lineage>
        <taxon>Bacteria</taxon>
        <taxon>Bacillati</taxon>
        <taxon>Actinomycetota</taxon>
        <taxon>Actinomycetes</taxon>
        <taxon>Pseudonocardiales</taxon>
        <taxon>Pseudonocardiaceae</taxon>
        <taxon>Crossiella</taxon>
    </lineage>
</organism>
<dbReference type="PROSITE" id="PS50893">
    <property type="entry name" value="ABC_TRANSPORTER_2"/>
    <property type="match status" value="1"/>
</dbReference>
<comment type="subcellular location">
    <subcellularLocation>
        <location evidence="1">Cell membrane</location>
        <topology evidence="1">Peripheral membrane protein</topology>
    </subcellularLocation>
</comment>
<keyword evidence="5" id="KW-0046">Antibiotic resistance</keyword>
<dbReference type="InterPro" id="IPR003439">
    <property type="entry name" value="ABC_transporter-like_ATP-bd"/>
</dbReference>
<dbReference type="EMBL" id="JAGIOO010000001">
    <property type="protein sequence ID" value="MBP2473754.1"/>
    <property type="molecule type" value="Genomic_DNA"/>
</dbReference>
<dbReference type="InterPro" id="IPR050763">
    <property type="entry name" value="ABC_transporter_ATP-binding"/>
</dbReference>
<evidence type="ECO:0000313" key="8">
    <source>
        <dbReference type="Proteomes" id="UP001519363"/>
    </source>
</evidence>
<keyword evidence="8" id="KW-1185">Reference proteome</keyword>